<evidence type="ECO:0000313" key="3">
    <source>
        <dbReference type="Proteomes" id="UP000236654"/>
    </source>
</evidence>
<proteinExistence type="predicted"/>
<dbReference type="AlphaFoldDB" id="A0A2I0R2I1"/>
<evidence type="ECO:0008006" key="4">
    <source>
        <dbReference type="Google" id="ProtNLM"/>
    </source>
</evidence>
<gene>
    <name evidence="2" type="ORF">CW751_08315</name>
</gene>
<feature type="transmembrane region" description="Helical" evidence="1">
    <location>
        <begin position="264"/>
        <end position="288"/>
    </location>
</feature>
<evidence type="ECO:0000313" key="2">
    <source>
        <dbReference type="EMBL" id="PKR80765.1"/>
    </source>
</evidence>
<organism evidence="2 3">
    <name type="scientific">Brumimicrobium salinarum</name>
    <dbReference type="NCBI Taxonomy" id="2058658"/>
    <lineage>
        <taxon>Bacteria</taxon>
        <taxon>Pseudomonadati</taxon>
        <taxon>Bacteroidota</taxon>
        <taxon>Flavobacteriia</taxon>
        <taxon>Flavobacteriales</taxon>
        <taxon>Crocinitomicaceae</taxon>
        <taxon>Brumimicrobium</taxon>
    </lineage>
</organism>
<keyword evidence="3" id="KW-1185">Reference proteome</keyword>
<name>A0A2I0R2I1_9FLAO</name>
<evidence type="ECO:0000256" key="1">
    <source>
        <dbReference type="SAM" id="Phobius"/>
    </source>
</evidence>
<dbReference type="Proteomes" id="UP000236654">
    <property type="component" value="Unassembled WGS sequence"/>
</dbReference>
<dbReference type="EMBL" id="PJNI01000008">
    <property type="protein sequence ID" value="PKR80765.1"/>
    <property type="molecule type" value="Genomic_DNA"/>
</dbReference>
<accession>A0A2I0R2I1</accession>
<feature type="transmembrane region" description="Helical" evidence="1">
    <location>
        <begin position="357"/>
        <end position="381"/>
    </location>
</feature>
<feature type="transmembrane region" description="Helical" evidence="1">
    <location>
        <begin position="319"/>
        <end position="345"/>
    </location>
</feature>
<comment type="caution">
    <text evidence="2">The sequence shown here is derived from an EMBL/GenBank/DDBJ whole genome shotgun (WGS) entry which is preliminary data.</text>
</comment>
<dbReference type="RefSeq" id="WP_101334547.1">
    <property type="nucleotide sequence ID" value="NZ_PJNI01000008.1"/>
</dbReference>
<dbReference type="OrthoDB" id="1011751at2"/>
<keyword evidence="1" id="KW-0472">Membrane</keyword>
<sequence>MVKKILFSYQNKTQLIIAMIGSFLGFTFLVTSIHYLIRVNEFGEGEDILGNNTMIIQKEVNNYSSMKMTKTDFSQREIESIRNESFTESLQPILSNSFGVSLQTDSELVPYFRSDVFVQSVDNEFTKIDAAAWKWEPGDEFVPIVLPRDFLVMLNTFASAKGIPQVSDDLAKTIGFKFTLYNDEKKDWEKVKIVGFTNEVSAILVPASFMEYGNATFPTSVPAKTTQLMLTVKEGRFGEFENYLEKRSLESKENSMIVGKLKSVAGTLFSILIGISVITVFLAGLVLIQYAQLLISRNEYEIRTLLRQGYAPNHIIRTIILYFIKVFAIIAGASLLVFGVAKFFIDELLVQGGIHIASGYTLLSILSVVIAFGIYTVVNYFNAKKGILKSR</sequence>
<protein>
    <recommendedName>
        <fullName evidence="4">ABC3 transporter permease protein domain-containing protein</fullName>
    </recommendedName>
</protein>
<feature type="transmembrane region" description="Helical" evidence="1">
    <location>
        <begin position="15"/>
        <end position="37"/>
    </location>
</feature>
<reference evidence="2 3" key="1">
    <citation type="submission" date="2017-12" db="EMBL/GenBank/DDBJ databases">
        <title>The draft genome sequence of Brumimicrobium saltpan LHR20.</title>
        <authorList>
            <person name="Do Z.-J."/>
            <person name="Luo H.-R."/>
        </authorList>
    </citation>
    <scope>NUCLEOTIDE SEQUENCE [LARGE SCALE GENOMIC DNA]</scope>
    <source>
        <strain evidence="2 3">LHR20</strain>
    </source>
</reference>
<keyword evidence="1" id="KW-0812">Transmembrane</keyword>
<keyword evidence="1" id="KW-1133">Transmembrane helix</keyword>